<organism evidence="2 3">
    <name type="scientific">Microbacterium esteraromaticum</name>
    <dbReference type="NCBI Taxonomy" id="57043"/>
    <lineage>
        <taxon>Bacteria</taxon>
        <taxon>Bacillati</taxon>
        <taxon>Actinomycetota</taxon>
        <taxon>Actinomycetes</taxon>
        <taxon>Micrococcales</taxon>
        <taxon>Microbacteriaceae</taxon>
        <taxon>Microbacterium</taxon>
    </lineage>
</organism>
<protein>
    <submittedName>
        <fullName evidence="2">Uncharacterized protein</fullName>
    </submittedName>
</protein>
<feature type="compositionally biased region" description="Basic and acidic residues" evidence="1">
    <location>
        <begin position="108"/>
        <end position="121"/>
    </location>
</feature>
<feature type="region of interest" description="Disordered" evidence="1">
    <location>
        <begin position="95"/>
        <end position="124"/>
    </location>
</feature>
<evidence type="ECO:0000313" key="2">
    <source>
        <dbReference type="EMBL" id="SJN44114.1"/>
    </source>
</evidence>
<keyword evidence="3" id="KW-1185">Reference proteome</keyword>
<feature type="compositionally biased region" description="Basic and acidic residues" evidence="1">
    <location>
        <begin position="178"/>
        <end position="195"/>
    </location>
</feature>
<sequence>MGKHGLLAKEIGSAFGLNPRQANFLLQRMGILQGEPGAWFFTEKGAEYATEVTRDNGHGGWAEKTWPNFFYDPRILDEVTPDLIEEARDAEASRRAQLALERAQSEGADARRHPSEEKQAKQDPATEWAKVFIGVGVLGYVAGVIVVNTCRPAFKRLVNGVAAPRIEAARSRLTRSARGREKAERAGEHDRRDRVAQSSGLEVVVQDDP</sequence>
<proteinExistence type="predicted"/>
<dbReference type="AlphaFoldDB" id="A0A1R4KJD7"/>
<dbReference type="EMBL" id="FUKO01000033">
    <property type="protein sequence ID" value="SJN44114.1"/>
    <property type="molecule type" value="Genomic_DNA"/>
</dbReference>
<feature type="region of interest" description="Disordered" evidence="1">
    <location>
        <begin position="172"/>
        <end position="209"/>
    </location>
</feature>
<evidence type="ECO:0000256" key="1">
    <source>
        <dbReference type="SAM" id="MobiDB-lite"/>
    </source>
</evidence>
<reference evidence="2 3" key="1">
    <citation type="submission" date="2017-02" db="EMBL/GenBank/DDBJ databases">
        <authorList>
            <person name="Peterson S.W."/>
        </authorList>
    </citation>
    <scope>NUCLEOTIDE SEQUENCE [LARGE SCALE GENOMIC DNA]</scope>
    <source>
        <strain evidence="2 3">B Mb 05.01</strain>
    </source>
</reference>
<gene>
    <name evidence="2" type="ORF">FM104_13185</name>
</gene>
<dbReference type="Proteomes" id="UP000196320">
    <property type="component" value="Unassembled WGS sequence"/>
</dbReference>
<accession>A0A1R4KJD7</accession>
<name>A0A1R4KJD7_9MICO</name>
<dbReference type="RefSeq" id="WP_087132687.1">
    <property type="nucleotide sequence ID" value="NZ_FUKO01000033.1"/>
</dbReference>
<evidence type="ECO:0000313" key="3">
    <source>
        <dbReference type="Proteomes" id="UP000196320"/>
    </source>
</evidence>